<evidence type="ECO:0000313" key="2">
    <source>
        <dbReference type="EMBL" id="XBH22564.1"/>
    </source>
</evidence>
<dbReference type="EMBL" id="CP146203">
    <property type="protein sequence ID" value="XBH22564.1"/>
    <property type="molecule type" value="Genomic_DNA"/>
</dbReference>
<dbReference type="GO" id="GO:0016020">
    <property type="term" value="C:membrane"/>
    <property type="evidence" value="ECO:0007669"/>
    <property type="project" value="InterPro"/>
</dbReference>
<sequence length="96" mass="10726">MIIWAFLSFLCSLFLVVLIGRAVLSWVQMFARQWRPTGFVLVLAEIVYTVTDPPVKFIAKIIPPVRLGGISLDVGFIILFVTVSVLSNIFLQLSLS</sequence>
<keyword evidence="1" id="KW-0472">Membrane</keyword>
<proteinExistence type="predicted"/>
<gene>
    <name evidence="2" type="ORF">V5R04_04900</name>
</gene>
<organism evidence="2">
    <name type="scientific">Jonesiaceae bacterium BS-20</name>
    <dbReference type="NCBI Taxonomy" id="3120821"/>
    <lineage>
        <taxon>Bacteria</taxon>
        <taxon>Bacillati</taxon>
        <taxon>Actinomycetota</taxon>
        <taxon>Actinomycetes</taxon>
        <taxon>Micrococcales</taxon>
        <taxon>Jonesiaceae</taxon>
    </lineage>
</organism>
<feature type="transmembrane region" description="Helical" evidence="1">
    <location>
        <begin position="72"/>
        <end position="91"/>
    </location>
</feature>
<reference evidence="2" key="1">
    <citation type="submission" date="2024-02" db="EMBL/GenBank/DDBJ databases">
        <title>Tomenella chthoni gen. nov. sp. nov., a member of the family Jonesiaceae isolated from bat guano.</title>
        <authorList>
            <person name="Miller S.L."/>
            <person name="King J."/>
            <person name="Sankaranarayanan K."/>
            <person name="Lawson P.A."/>
        </authorList>
    </citation>
    <scope>NUCLEOTIDE SEQUENCE</scope>
    <source>
        <strain evidence="2">BS-20</strain>
    </source>
</reference>
<protein>
    <submittedName>
        <fullName evidence="2">YggT family protein</fullName>
    </submittedName>
</protein>
<dbReference type="InterPro" id="IPR003425">
    <property type="entry name" value="CCB3/YggT"/>
</dbReference>
<accession>A0AAU7DX28</accession>
<dbReference type="AlphaFoldDB" id="A0AAU7DX28"/>
<evidence type="ECO:0000256" key="1">
    <source>
        <dbReference type="SAM" id="Phobius"/>
    </source>
</evidence>
<keyword evidence="1" id="KW-1133">Transmembrane helix</keyword>
<dbReference type="Pfam" id="PF02325">
    <property type="entry name" value="CCB3_YggT"/>
    <property type="match status" value="1"/>
</dbReference>
<name>A0AAU7DX28_9MICO</name>
<keyword evidence="1" id="KW-0812">Transmembrane</keyword>